<organism evidence="1 2">
    <name type="scientific">Adineta steineri</name>
    <dbReference type="NCBI Taxonomy" id="433720"/>
    <lineage>
        <taxon>Eukaryota</taxon>
        <taxon>Metazoa</taxon>
        <taxon>Spiralia</taxon>
        <taxon>Gnathifera</taxon>
        <taxon>Rotifera</taxon>
        <taxon>Eurotatoria</taxon>
        <taxon>Bdelloidea</taxon>
        <taxon>Adinetida</taxon>
        <taxon>Adinetidae</taxon>
        <taxon>Adineta</taxon>
    </lineage>
</organism>
<feature type="non-terminal residue" evidence="1">
    <location>
        <position position="38"/>
    </location>
</feature>
<gene>
    <name evidence="1" type="ORF">OKA104_LOCUS51826</name>
</gene>
<proteinExistence type="predicted"/>
<dbReference type="EMBL" id="CAJOAY010028864">
    <property type="protein sequence ID" value="CAF4408905.1"/>
    <property type="molecule type" value="Genomic_DNA"/>
</dbReference>
<reference evidence="1" key="1">
    <citation type="submission" date="2021-02" db="EMBL/GenBank/DDBJ databases">
        <authorList>
            <person name="Nowell W R."/>
        </authorList>
    </citation>
    <scope>NUCLEOTIDE SEQUENCE</scope>
</reference>
<comment type="caution">
    <text evidence="1">The sequence shown here is derived from an EMBL/GenBank/DDBJ whole genome shotgun (WGS) entry which is preliminary data.</text>
</comment>
<name>A0A820PV79_9BILA</name>
<evidence type="ECO:0000313" key="2">
    <source>
        <dbReference type="Proteomes" id="UP000663881"/>
    </source>
</evidence>
<protein>
    <submittedName>
        <fullName evidence="1">Uncharacterized protein</fullName>
    </submittedName>
</protein>
<evidence type="ECO:0000313" key="1">
    <source>
        <dbReference type="EMBL" id="CAF4408905.1"/>
    </source>
</evidence>
<dbReference type="AlphaFoldDB" id="A0A820PV79"/>
<dbReference type="Proteomes" id="UP000663881">
    <property type="component" value="Unassembled WGS sequence"/>
</dbReference>
<accession>A0A820PV79</accession>
<sequence length="38" mass="3912">MFCKNSDVGLTVVGNGVAGNSPTQLRNPEGIAFDSAMN</sequence>